<dbReference type="Proteomes" id="UP001501586">
    <property type="component" value="Unassembled WGS sequence"/>
</dbReference>
<dbReference type="SUPFAM" id="SSF55729">
    <property type="entry name" value="Acyl-CoA N-acyltransferases (Nat)"/>
    <property type="match status" value="1"/>
</dbReference>
<dbReference type="InterPro" id="IPR016181">
    <property type="entry name" value="Acyl_CoA_acyltransferase"/>
</dbReference>
<sequence length="335" mass="37104">MAMIEWAWCSELSRDADAEVRQLLESAEDYDREQGFSVVDYRALQNDLADPASPNKVMLVHYIPSEQAERERDDVQRTLAAVLRAEMSEEGAARVSYTVAPHLRSLGVTTLLVEEIGLPGQDGSAWSAAGIREVTAWARGNHPAADRLTSRFGIPATDEVWRLFRELKEEDRSLPAHEFTFRPAAGDVDRASVLDYENHVEDTQRPAIGLSQDVSRPDRRVLLVEDTAGAIVGAAAIDLRTTSDLVIGRWADITYASTDPTADERLILWLLDAAVKEARTLPMDTLILHVDPDDEDLVHAVRLLGFVHERTDVAYRAGVGADSSQEERLPSLPTV</sequence>
<proteinExistence type="predicted"/>
<dbReference type="EMBL" id="BAABAZ010000003">
    <property type="protein sequence ID" value="GAA4282634.1"/>
    <property type="molecule type" value="Genomic_DNA"/>
</dbReference>
<accession>A0ABP8EFF1</accession>
<gene>
    <name evidence="1" type="ORF">GCM10022261_01650</name>
</gene>
<organism evidence="1 2">
    <name type="scientific">Brevibacterium daeguense</name>
    <dbReference type="NCBI Taxonomy" id="909936"/>
    <lineage>
        <taxon>Bacteria</taxon>
        <taxon>Bacillati</taxon>
        <taxon>Actinomycetota</taxon>
        <taxon>Actinomycetes</taxon>
        <taxon>Micrococcales</taxon>
        <taxon>Brevibacteriaceae</taxon>
        <taxon>Brevibacterium</taxon>
    </lineage>
</organism>
<name>A0ABP8EFF1_9MICO</name>
<evidence type="ECO:0008006" key="3">
    <source>
        <dbReference type="Google" id="ProtNLM"/>
    </source>
</evidence>
<keyword evidence="2" id="KW-1185">Reference proteome</keyword>
<dbReference type="Gene3D" id="3.40.630.30">
    <property type="match status" value="1"/>
</dbReference>
<evidence type="ECO:0000313" key="2">
    <source>
        <dbReference type="Proteomes" id="UP001501586"/>
    </source>
</evidence>
<comment type="caution">
    <text evidence="1">The sequence shown here is derived from an EMBL/GenBank/DDBJ whole genome shotgun (WGS) entry which is preliminary data.</text>
</comment>
<dbReference type="RefSeq" id="WP_236865701.1">
    <property type="nucleotide sequence ID" value="NZ_BAABAZ010000003.1"/>
</dbReference>
<protein>
    <recommendedName>
        <fullName evidence="3">N-acetyltransferase domain-containing protein</fullName>
    </recommendedName>
</protein>
<reference evidence="2" key="1">
    <citation type="journal article" date="2019" name="Int. J. Syst. Evol. Microbiol.">
        <title>The Global Catalogue of Microorganisms (GCM) 10K type strain sequencing project: providing services to taxonomists for standard genome sequencing and annotation.</title>
        <authorList>
            <consortium name="The Broad Institute Genomics Platform"/>
            <consortium name="The Broad Institute Genome Sequencing Center for Infectious Disease"/>
            <person name="Wu L."/>
            <person name="Ma J."/>
        </authorList>
    </citation>
    <scope>NUCLEOTIDE SEQUENCE [LARGE SCALE GENOMIC DNA]</scope>
    <source>
        <strain evidence="2">JCM 17458</strain>
    </source>
</reference>
<evidence type="ECO:0000313" key="1">
    <source>
        <dbReference type="EMBL" id="GAA4282634.1"/>
    </source>
</evidence>